<dbReference type="RefSeq" id="XP_002175695.1">
    <property type="nucleotide sequence ID" value="XM_002175659.1"/>
</dbReference>
<evidence type="ECO:0000256" key="2">
    <source>
        <dbReference type="SAM" id="Coils"/>
    </source>
</evidence>
<feature type="domain" description="Hap4 transcription factor heteromerisation" evidence="4">
    <location>
        <begin position="52"/>
        <end position="67"/>
    </location>
</feature>
<proteinExistence type="predicted"/>
<dbReference type="VEuPathDB" id="FungiDB:SJAG_04607"/>
<evidence type="ECO:0000313" key="5">
    <source>
        <dbReference type="EMBL" id="EEB09402.1"/>
    </source>
</evidence>
<dbReference type="EMBL" id="KE651168">
    <property type="protein sequence ID" value="EEB09402.1"/>
    <property type="molecule type" value="Genomic_DNA"/>
</dbReference>
<name>B6K798_SCHJY</name>
<dbReference type="STRING" id="402676.B6K798"/>
<keyword evidence="2" id="KW-0175">Coiled coil</keyword>
<keyword evidence="7" id="KW-1185">Reference proteome</keyword>
<keyword evidence="1" id="KW-0539">Nucleus</keyword>
<dbReference type="Pfam" id="PF10297">
    <property type="entry name" value="Hap4_Hap_bind"/>
    <property type="match status" value="1"/>
</dbReference>
<protein>
    <submittedName>
        <fullName evidence="5">CCAAT-binding factor complex subunit Php4</fullName>
    </submittedName>
</protein>
<feature type="coiled-coil region" evidence="2">
    <location>
        <begin position="104"/>
        <end position="138"/>
    </location>
</feature>
<evidence type="ECO:0000313" key="7">
    <source>
        <dbReference type="Proteomes" id="UP000001744"/>
    </source>
</evidence>
<gene>
    <name evidence="6" type="primary">php4</name>
    <name evidence="5" type="ORF">SJAG_04607</name>
</gene>
<evidence type="ECO:0000259" key="4">
    <source>
        <dbReference type="Pfam" id="PF10297"/>
    </source>
</evidence>
<evidence type="ECO:0000256" key="3">
    <source>
        <dbReference type="SAM" id="MobiDB-lite"/>
    </source>
</evidence>
<dbReference type="JaponicusDB" id="SJAG_04607">
    <property type="gene designation" value="php4"/>
</dbReference>
<feature type="compositionally biased region" description="Low complexity" evidence="3">
    <location>
        <begin position="17"/>
        <end position="27"/>
    </location>
</feature>
<organism evidence="5 7">
    <name type="scientific">Schizosaccharomyces japonicus (strain yFS275 / FY16936)</name>
    <name type="common">Fission yeast</name>
    <dbReference type="NCBI Taxonomy" id="402676"/>
    <lineage>
        <taxon>Eukaryota</taxon>
        <taxon>Fungi</taxon>
        <taxon>Dikarya</taxon>
        <taxon>Ascomycota</taxon>
        <taxon>Taphrinomycotina</taxon>
        <taxon>Schizosaccharomycetes</taxon>
        <taxon>Schizosaccharomycetales</taxon>
        <taxon>Schizosaccharomycetaceae</taxon>
        <taxon>Schizosaccharomyces</taxon>
    </lineage>
</organism>
<reference evidence="5 7" key="1">
    <citation type="journal article" date="2011" name="Science">
        <title>Comparative functional genomics of the fission yeasts.</title>
        <authorList>
            <person name="Rhind N."/>
            <person name="Chen Z."/>
            <person name="Yassour M."/>
            <person name="Thompson D.A."/>
            <person name="Haas B.J."/>
            <person name="Habib N."/>
            <person name="Wapinski I."/>
            <person name="Roy S."/>
            <person name="Lin M.F."/>
            <person name="Heiman D.I."/>
            <person name="Young S.K."/>
            <person name="Furuya K."/>
            <person name="Guo Y."/>
            <person name="Pidoux A."/>
            <person name="Chen H.M."/>
            <person name="Robbertse B."/>
            <person name="Goldberg J.M."/>
            <person name="Aoki K."/>
            <person name="Bayne E.H."/>
            <person name="Berlin A.M."/>
            <person name="Desjardins C.A."/>
            <person name="Dobbs E."/>
            <person name="Dukaj L."/>
            <person name="Fan L."/>
            <person name="FitzGerald M.G."/>
            <person name="French C."/>
            <person name="Gujja S."/>
            <person name="Hansen K."/>
            <person name="Keifenheim D."/>
            <person name="Levin J.Z."/>
            <person name="Mosher R.A."/>
            <person name="Mueller C.A."/>
            <person name="Pfiffner J."/>
            <person name="Priest M."/>
            <person name="Russ C."/>
            <person name="Smialowska A."/>
            <person name="Swoboda P."/>
            <person name="Sykes S.M."/>
            <person name="Vaughn M."/>
            <person name="Vengrova S."/>
            <person name="Yoder R."/>
            <person name="Zeng Q."/>
            <person name="Allshire R."/>
            <person name="Baulcombe D."/>
            <person name="Birren B.W."/>
            <person name="Brown W."/>
            <person name="Ekwall K."/>
            <person name="Kellis M."/>
            <person name="Leatherwood J."/>
            <person name="Levin H."/>
            <person name="Margalit H."/>
            <person name="Martienssen R."/>
            <person name="Nieduszynski C.A."/>
            <person name="Spatafora J.W."/>
            <person name="Friedman N."/>
            <person name="Dalgaard J.Z."/>
            <person name="Baumann P."/>
            <person name="Niki H."/>
            <person name="Regev A."/>
            <person name="Nusbaum C."/>
        </authorList>
    </citation>
    <scope>NUCLEOTIDE SEQUENCE [LARGE SCALE GENOMIC DNA]</scope>
    <source>
        <strain evidence="7">yFS275 / FY16936</strain>
    </source>
</reference>
<dbReference type="AlphaFoldDB" id="B6K798"/>
<dbReference type="InterPro" id="IPR018287">
    <property type="entry name" value="Hap4_TF_heteromerisation"/>
</dbReference>
<evidence type="ECO:0000256" key="1">
    <source>
        <dbReference type="ARBA" id="ARBA00023242"/>
    </source>
</evidence>
<feature type="region of interest" description="Disordered" evidence="3">
    <location>
        <begin position="1"/>
        <end position="94"/>
    </location>
</feature>
<evidence type="ECO:0000313" key="6">
    <source>
        <dbReference type="JaponicusDB" id="SJAG_04607"/>
    </source>
</evidence>
<dbReference type="GeneID" id="7049761"/>
<sequence length="480" mass="52131">MATTSSTSRAKTRASSKTHTSSNKTPPAASPSPSDPSQSTAGNEVVPQIRISKHYVLPPRPKPGRKPALDANGRRKTVIKPKPSLRSARPNPSSLEGAQFLQRERQYQAIIDNLQQEKQSLIELVEDLRRQLQQLNAGAATPEPEVHSPNLKEESLHAGSHPHSSHVENYQIQKLNVPVQPPCTSKSVYTEVPIEHNPYVYLGQSKRFCSSHPSTAPQSPRENSLSVFPVDAAPQRVALVQSPKASDSCSNKRRPMEIDFTTNGAVANEYVRKYGMCTGLDRCIYSTNGPIQSKQSSPCSNQTQPAQAEPAVTDETKAHAKILMELHNSVATNSNDSTPFTVQTTSSNSASTVTSSSMPVSVFQQDGPSIKLPPIEPRCTTTIQYPDRRCPTCHKSSPALDFCRKLAQTSKPPYASNLPIACQYMPSGQEHQNGLGLEGLATTQTSSRSIKLDVQQLVNGLASSSNSVQSPPLDSLPNHH</sequence>
<dbReference type="GO" id="GO:0006355">
    <property type="term" value="P:regulation of DNA-templated transcription"/>
    <property type="evidence" value="ECO:0007669"/>
    <property type="project" value="InterPro"/>
</dbReference>
<dbReference type="HOGENOM" id="CLU_568772_0_0_1"/>
<dbReference type="Proteomes" id="UP000001744">
    <property type="component" value="Unassembled WGS sequence"/>
</dbReference>
<dbReference type="GO" id="GO:0005634">
    <property type="term" value="C:nucleus"/>
    <property type="evidence" value="ECO:0007669"/>
    <property type="project" value="InterPro"/>
</dbReference>
<accession>B6K798</accession>
<dbReference type="OrthoDB" id="5359827at2759"/>